<proteinExistence type="predicted"/>
<gene>
    <name evidence="1" type="ORF">DY000_02049095</name>
</gene>
<dbReference type="EMBL" id="QGKV02000297">
    <property type="protein sequence ID" value="KAF3606761.1"/>
    <property type="molecule type" value="Genomic_DNA"/>
</dbReference>
<organism evidence="1 2">
    <name type="scientific">Brassica cretica</name>
    <name type="common">Mustard</name>
    <dbReference type="NCBI Taxonomy" id="69181"/>
    <lineage>
        <taxon>Eukaryota</taxon>
        <taxon>Viridiplantae</taxon>
        <taxon>Streptophyta</taxon>
        <taxon>Embryophyta</taxon>
        <taxon>Tracheophyta</taxon>
        <taxon>Spermatophyta</taxon>
        <taxon>Magnoliopsida</taxon>
        <taxon>eudicotyledons</taxon>
        <taxon>Gunneridae</taxon>
        <taxon>Pentapetalae</taxon>
        <taxon>rosids</taxon>
        <taxon>malvids</taxon>
        <taxon>Brassicales</taxon>
        <taxon>Brassicaceae</taxon>
        <taxon>Brassiceae</taxon>
        <taxon>Brassica</taxon>
    </lineage>
</organism>
<protein>
    <recommendedName>
        <fullName evidence="3">CASP-like protein</fullName>
    </recommendedName>
</protein>
<name>A0ABQ7ETK5_BRACR</name>
<evidence type="ECO:0008006" key="3">
    <source>
        <dbReference type="Google" id="ProtNLM"/>
    </source>
</evidence>
<comment type="caution">
    <text evidence="1">The sequence shown here is derived from an EMBL/GenBank/DDBJ whole genome shotgun (WGS) entry which is preliminary data.</text>
</comment>
<reference evidence="1 2" key="1">
    <citation type="journal article" date="2020" name="BMC Genomics">
        <title>Intraspecific diversification of the crop wild relative Brassica cretica Lam. using demographic model selection.</title>
        <authorList>
            <person name="Kioukis A."/>
            <person name="Michalopoulou V.A."/>
            <person name="Briers L."/>
            <person name="Pirintsos S."/>
            <person name="Studholme D.J."/>
            <person name="Pavlidis P."/>
            <person name="Sarris P.F."/>
        </authorList>
    </citation>
    <scope>NUCLEOTIDE SEQUENCE [LARGE SCALE GENOMIC DNA]</scope>
    <source>
        <strain evidence="2">cv. PFS-1207/04</strain>
    </source>
</reference>
<accession>A0ABQ7ETK5</accession>
<keyword evidence="2" id="KW-1185">Reference proteome</keyword>
<dbReference type="Proteomes" id="UP000266723">
    <property type="component" value="Unassembled WGS sequence"/>
</dbReference>
<sequence>MSGQGIAFFCFQMGLRWLFISRRCLGSGSSGGVRRNFTWRVLVGVCVLFGYGSSSSVLNWFCDRSAADGLRLVYAIFDRKSPFLLIVEAVLMYGSLGSLVIQASQSGASSSFEKKWEFMLLPGLTGQFRLSGGSTAAITHIRIFGGRDLGICFLLAVMSLSPFVSSCGSEILIDGRREGSESLRDPLPFSISPRRASLSLLAGRESSSELPPFTAAVVHRSRAVAFTTLAVCSQVCCLYRSQQLGKAQIPLFHLYLVIRSVTSSQAKVRTHL</sequence>
<evidence type="ECO:0000313" key="2">
    <source>
        <dbReference type="Proteomes" id="UP000266723"/>
    </source>
</evidence>
<evidence type="ECO:0000313" key="1">
    <source>
        <dbReference type="EMBL" id="KAF3606761.1"/>
    </source>
</evidence>